<dbReference type="EMBL" id="MPUH01000113">
    <property type="protein sequence ID" value="OMJ89954.1"/>
    <property type="molecule type" value="Genomic_DNA"/>
</dbReference>
<comment type="caution">
    <text evidence="1">The sequence shown here is derived from an EMBL/GenBank/DDBJ whole genome shotgun (WGS) entry which is preliminary data.</text>
</comment>
<name>A0A1R2CLR4_9CILI</name>
<sequence length="532" mass="61662">MASRTIIHHNSSALKSLQVFYKLLPEFSESPKTLNSIVDKAFNISIVQGISDVKEWKTIRDEALQKQPQLTPRELARFKFSLCYRSPLLLESYLGRPALHSWLENKAKSLLPHMSCLELISILTAFSSTASGSFYTEALSCLHKEIITETDLNTLAMSVYTVFTHYNHPKAPIPTIKDPAHSDFCKAFIELISPVLIDKVTEFSDDQFATICAGLGKASIEFSSIDTIYPLTDALQSDLLHRRVKRMSLDNLADVASGFFYNNLGSDELYKGILGKVMEKRKEFNYNNAVDFALALSQREVCNKEILNITNGLIKQNMGNEDYIKISKYAVSTECKDEEILKKLVENTTNKNMPDYEYQDIKKLQFYLNRFYKHLVTDEFIERLEKTGYLFDGGRYKTYSTEINTKQFKEFERWLRFLDQPVVGPFSYSNHDYFHWAWMPQKVGIMLAMPKYHLIGKWEEDNRIIKEPKRHYKIANSFEIRCKWLELLGFKIIRMNYQEVSENANSKAERDKNFLDFIKPLLNPEPSGKTKK</sequence>
<accession>A0A1R2CLR4</accession>
<proteinExistence type="predicted"/>
<dbReference type="OrthoDB" id="10487563at2759"/>
<evidence type="ECO:0000313" key="1">
    <source>
        <dbReference type="EMBL" id="OMJ89954.1"/>
    </source>
</evidence>
<organism evidence="1 2">
    <name type="scientific">Stentor coeruleus</name>
    <dbReference type="NCBI Taxonomy" id="5963"/>
    <lineage>
        <taxon>Eukaryota</taxon>
        <taxon>Sar</taxon>
        <taxon>Alveolata</taxon>
        <taxon>Ciliophora</taxon>
        <taxon>Postciliodesmatophora</taxon>
        <taxon>Heterotrichea</taxon>
        <taxon>Heterotrichida</taxon>
        <taxon>Stentoridae</taxon>
        <taxon>Stentor</taxon>
    </lineage>
</organism>
<dbReference type="Proteomes" id="UP000187209">
    <property type="component" value="Unassembled WGS sequence"/>
</dbReference>
<evidence type="ECO:0008006" key="3">
    <source>
        <dbReference type="Google" id="ProtNLM"/>
    </source>
</evidence>
<keyword evidence="2" id="KW-1185">Reference proteome</keyword>
<gene>
    <name evidence="1" type="ORF">SteCoe_7739</name>
</gene>
<dbReference type="AlphaFoldDB" id="A0A1R2CLR4"/>
<protein>
    <recommendedName>
        <fullName evidence="3">RAP domain-containing protein</fullName>
    </recommendedName>
</protein>
<evidence type="ECO:0000313" key="2">
    <source>
        <dbReference type="Proteomes" id="UP000187209"/>
    </source>
</evidence>
<reference evidence="1 2" key="1">
    <citation type="submission" date="2016-11" db="EMBL/GenBank/DDBJ databases">
        <title>The macronuclear genome of Stentor coeruleus: a giant cell with tiny introns.</title>
        <authorList>
            <person name="Slabodnick M."/>
            <person name="Ruby J.G."/>
            <person name="Reiff S.B."/>
            <person name="Swart E.C."/>
            <person name="Gosai S."/>
            <person name="Prabakaran S."/>
            <person name="Witkowska E."/>
            <person name="Larue G.E."/>
            <person name="Fisher S."/>
            <person name="Freeman R.M."/>
            <person name="Gunawardena J."/>
            <person name="Chu W."/>
            <person name="Stover N.A."/>
            <person name="Gregory B.D."/>
            <person name="Nowacki M."/>
            <person name="Derisi J."/>
            <person name="Roy S.W."/>
            <person name="Marshall W.F."/>
            <person name="Sood P."/>
        </authorList>
    </citation>
    <scope>NUCLEOTIDE SEQUENCE [LARGE SCALE GENOMIC DNA]</scope>
    <source>
        <strain evidence="1">WM001</strain>
    </source>
</reference>